<protein>
    <recommendedName>
        <fullName evidence="2">Structural maintenance of chromosomes protein 5</fullName>
    </recommendedName>
</protein>
<evidence type="ECO:0000313" key="7">
    <source>
        <dbReference type="Proteomes" id="UP000821866"/>
    </source>
</evidence>
<dbReference type="GO" id="GO:0030915">
    <property type="term" value="C:Smc5-Smc6 complex"/>
    <property type="evidence" value="ECO:0007669"/>
    <property type="project" value="TreeGrafter"/>
</dbReference>
<comment type="caution">
    <text evidence="6">The sequence shown here is derived from an EMBL/GenBank/DDBJ whole genome shotgun (WGS) entry which is preliminary data.</text>
</comment>
<dbReference type="AlphaFoldDB" id="A0A9J6F0J7"/>
<dbReference type="Gene3D" id="3.40.50.300">
    <property type="entry name" value="P-loop containing nucleotide triphosphate hydrolases"/>
    <property type="match status" value="1"/>
</dbReference>
<keyword evidence="3 4" id="KW-0175">Coiled coil</keyword>
<dbReference type="GO" id="GO:0000724">
    <property type="term" value="P:double-strand break repair via homologous recombination"/>
    <property type="evidence" value="ECO:0007669"/>
    <property type="project" value="TreeGrafter"/>
</dbReference>
<dbReference type="GO" id="GO:0005634">
    <property type="term" value="C:nucleus"/>
    <property type="evidence" value="ECO:0007669"/>
    <property type="project" value="TreeGrafter"/>
</dbReference>
<evidence type="ECO:0000256" key="5">
    <source>
        <dbReference type="SAM" id="SignalP"/>
    </source>
</evidence>
<accession>A0A9J6F0J7</accession>
<feature type="signal peptide" evidence="5">
    <location>
        <begin position="1"/>
        <end position="16"/>
    </location>
</feature>
<feature type="chain" id="PRO_5039899179" description="Structural maintenance of chromosomes protein 5" evidence="5">
    <location>
        <begin position="17"/>
        <end position="172"/>
    </location>
</feature>
<dbReference type="SUPFAM" id="SSF52540">
    <property type="entry name" value="P-loop containing nucleoside triphosphate hydrolases"/>
    <property type="match status" value="1"/>
</dbReference>
<dbReference type="PANTHER" id="PTHR45916">
    <property type="entry name" value="STRUCTURAL MAINTENANCE OF CHROMOSOMES PROTEIN 5"/>
    <property type="match status" value="1"/>
</dbReference>
<gene>
    <name evidence="6" type="ORF">HPB51_008692</name>
</gene>
<name>A0A9J6F0J7_RHIMP</name>
<evidence type="ECO:0000313" key="6">
    <source>
        <dbReference type="EMBL" id="KAH8039760.1"/>
    </source>
</evidence>
<comment type="similarity">
    <text evidence="1">Belongs to the SMC family. SMC5 subfamily.</text>
</comment>
<evidence type="ECO:0000256" key="3">
    <source>
        <dbReference type="ARBA" id="ARBA00023054"/>
    </source>
</evidence>
<feature type="coiled-coil region" evidence="4">
    <location>
        <begin position="39"/>
        <end position="66"/>
    </location>
</feature>
<dbReference type="VEuPathDB" id="VectorBase:LOC119174225"/>
<dbReference type="EMBL" id="JABSTU010000001">
    <property type="protein sequence ID" value="KAH8039760.1"/>
    <property type="molecule type" value="Genomic_DNA"/>
</dbReference>
<evidence type="ECO:0000256" key="2">
    <source>
        <dbReference type="ARBA" id="ARBA00018687"/>
    </source>
</evidence>
<keyword evidence="7" id="KW-1185">Reference proteome</keyword>
<dbReference type="Proteomes" id="UP000821866">
    <property type="component" value="Chromosome 1"/>
</dbReference>
<reference evidence="6" key="2">
    <citation type="submission" date="2021-09" db="EMBL/GenBank/DDBJ databases">
        <authorList>
            <person name="Jia N."/>
            <person name="Wang J."/>
            <person name="Shi W."/>
            <person name="Du L."/>
            <person name="Sun Y."/>
            <person name="Zhan W."/>
            <person name="Jiang J."/>
            <person name="Wang Q."/>
            <person name="Zhang B."/>
            <person name="Ji P."/>
            <person name="Sakyi L.B."/>
            <person name="Cui X."/>
            <person name="Yuan T."/>
            <person name="Jiang B."/>
            <person name="Yang W."/>
            <person name="Lam T.T.-Y."/>
            <person name="Chang Q."/>
            <person name="Ding S."/>
            <person name="Wang X."/>
            <person name="Zhu J."/>
            <person name="Ruan X."/>
            <person name="Zhao L."/>
            <person name="Wei J."/>
            <person name="Que T."/>
            <person name="Du C."/>
            <person name="Cheng J."/>
            <person name="Dai P."/>
            <person name="Han X."/>
            <person name="Huang E."/>
            <person name="Gao Y."/>
            <person name="Liu J."/>
            <person name="Shao H."/>
            <person name="Ye R."/>
            <person name="Li L."/>
            <person name="Wei W."/>
            <person name="Wang X."/>
            <person name="Wang C."/>
            <person name="Huo Q."/>
            <person name="Li W."/>
            <person name="Guo W."/>
            <person name="Chen H."/>
            <person name="Chen S."/>
            <person name="Zhou L."/>
            <person name="Zhou L."/>
            <person name="Ni X."/>
            <person name="Tian J."/>
            <person name="Zhou Y."/>
            <person name="Sheng Y."/>
            <person name="Liu T."/>
            <person name="Pan Y."/>
            <person name="Xia L."/>
            <person name="Li J."/>
            <person name="Zhao F."/>
            <person name="Cao W."/>
        </authorList>
    </citation>
    <scope>NUCLEOTIDE SEQUENCE</scope>
    <source>
        <strain evidence="6">Rmic-2018</strain>
        <tissue evidence="6">Larvae</tissue>
    </source>
</reference>
<evidence type="ECO:0000256" key="1">
    <source>
        <dbReference type="ARBA" id="ARBA00010171"/>
    </source>
</evidence>
<dbReference type="GO" id="GO:0003697">
    <property type="term" value="F:single-stranded DNA binding"/>
    <property type="evidence" value="ECO:0007669"/>
    <property type="project" value="TreeGrafter"/>
</dbReference>
<reference evidence="6" key="1">
    <citation type="journal article" date="2020" name="Cell">
        <title>Large-Scale Comparative Analyses of Tick Genomes Elucidate Their Genetic Diversity and Vector Capacities.</title>
        <authorList>
            <consortium name="Tick Genome and Microbiome Consortium (TIGMIC)"/>
            <person name="Jia N."/>
            <person name="Wang J."/>
            <person name="Shi W."/>
            <person name="Du L."/>
            <person name="Sun Y."/>
            <person name="Zhan W."/>
            <person name="Jiang J.F."/>
            <person name="Wang Q."/>
            <person name="Zhang B."/>
            <person name="Ji P."/>
            <person name="Bell-Sakyi L."/>
            <person name="Cui X.M."/>
            <person name="Yuan T.T."/>
            <person name="Jiang B.G."/>
            <person name="Yang W.F."/>
            <person name="Lam T.T."/>
            <person name="Chang Q.C."/>
            <person name="Ding S.J."/>
            <person name="Wang X.J."/>
            <person name="Zhu J.G."/>
            <person name="Ruan X.D."/>
            <person name="Zhao L."/>
            <person name="Wei J.T."/>
            <person name="Ye R.Z."/>
            <person name="Que T.C."/>
            <person name="Du C.H."/>
            <person name="Zhou Y.H."/>
            <person name="Cheng J.X."/>
            <person name="Dai P.F."/>
            <person name="Guo W.B."/>
            <person name="Han X.H."/>
            <person name="Huang E.J."/>
            <person name="Li L.F."/>
            <person name="Wei W."/>
            <person name="Gao Y.C."/>
            <person name="Liu J.Z."/>
            <person name="Shao H.Z."/>
            <person name="Wang X."/>
            <person name="Wang C.C."/>
            <person name="Yang T.C."/>
            <person name="Huo Q.B."/>
            <person name="Li W."/>
            <person name="Chen H.Y."/>
            <person name="Chen S.E."/>
            <person name="Zhou L.G."/>
            <person name="Ni X.B."/>
            <person name="Tian J.H."/>
            <person name="Sheng Y."/>
            <person name="Liu T."/>
            <person name="Pan Y.S."/>
            <person name="Xia L.Y."/>
            <person name="Li J."/>
            <person name="Zhao F."/>
            <person name="Cao W.C."/>
        </authorList>
    </citation>
    <scope>NUCLEOTIDE SEQUENCE</scope>
    <source>
        <strain evidence="6">Rmic-2018</strain>
    </source>
</reference>
<keyword evidence="5" id="KW-0732">Signal</keyword>
<dbReference type="PANTHER" id="PTHR45916:SF1">
    <property type="entry name" value="STRUCTURAL MAINTENANCE OF CHROMOSOMES PROTEIN 5"/>
    <property type="match status" value="1"/>
</dbReference>
<organism evidence="6 7">
    <name type="scientific">Rhipicephalus microplus</name>
    <name type="common">Cattle tick</name>
    <name type="synonym">Boophilus microplus</name>
    <dbReference type="NCBI Taxonomy" id="6941"/>
    <lineage>
        <taxon>Eukaryota</taxon>
        <taxon>Metazoa</taxon>
        <taxon>Ecdysozoa</taxon>
        <taxon>Arthropoda</taxon>
        <taxon>Chelicerata</taxon>
        <taxon>Arachnida</taxon>
        <taxon>Acari</taxon>
        <taxon>Parasitiformes</taxon>
        <taxon>Ixodida</taxon>
        <taxon>Ixodoidea</taxon>
        <taxon>Ixodidae</taxon>
        <taxon>Rhipicephalinae</taxon>
        <taxon>Rhipicephalus</taxon>
        <taxon>Boophilus</taxon>
    </lineage>
</organism>
<dbReference type="InterPro" id="IPR027417">
    <property type="entry name" value="P-loop_NTPase"/>
</dbReference>
<sequence length="172" mass="19377">MCVISCVVGDVVHVVAVVVQCCGEPTQVESEHHQRKRDIEKLEADVKGNETQLSELETEMEDTRSRWLPNIEELLQRINVGFGRFFRALGCAGDVSLYQGEQAHQYDQFGVNIRVKFRDQEALAELSAAHQSGGERSVATVLYMMALQELTSVPFRCVDEINQVAECELTCW</sequence>
<proteinExistence type="inferred from homology"/>
<evidence type="ECO:0000256" key="4">
    <source>
        <dbReference type="SAM" id="Coils"/>
    </source>
</evidence>